<feature type="compositionally biased region" description="Polar residues" evidence="1">
    <location>
        <begin position="112"/>
        <end position="129"/>
    </location>
</feature>
<dbReference type="EMBL" id="DF238808">
    <property type="protein sequence ID" value="GAC97164.1"/>
    <property type="molecule type" value="Genomic_DNA"/>
</dbReference>
<dbReference type="GeneID" id="24110030"/>
<dbReference type="RefSeq" id="XP_012190751.1">
    <property type="nucleotide sequence ID" value="XM_012335361.1"/>
</dbReference>
<organism evidence="2 3">
    <name type="scientific">Pseudozyma hubeiensis (strain SY62)</name>
    <name type="common">Yeast</name>
    <dbReference type="NCBI Taxonomy" id="1305764"/>
    <lineage>
        <taxon>Eukaryota</taxon>
        <taxon>Fungi</taxon>
        <taxon>Dikarya</taxon>
        <taxon>Basidiomycota</taxon>
        <taxon>Ustilaginomycotina</taxon>
        <taxon>Ustilaginomycetes</taxon>
        <taxon>Ustilaginales</taxon>
        <taxon>Ustilaginaceae</taxon>
        <taxon>Pseudozyma</taxon>
    </lineage>
</organism>
<reference evidence="3" key="1">
    <citation type="journal article" date="2013" name="Genome Announc.">
        <title>Draft genome sequence of the basidiomycetous yeast-like fungus Pseudozyma hubeiensis SY62, which produces an abundant amount of the biosurfactant mannosylerythritol lipids.</title>
        <authorList>
            <person name="Konishi M."/>
            <person name="Hatada Y."/>
            <person name="Horiuchi J."/>
        </authorList>
    </citation>
    <scope>NUCLEOTIDE SEQUENCE [LARGE SCALE GENOMIC DNA]</scope>
    <source>
        <strain evidence="3">SY62</strain>
    </source>
</reference>
<protein>
    <submittedName>
        <fullName evidence="2">Uncharacterized protein</fullName>
    </submittedName>
</protein>
<dbReference type="Proteomes" id="UP000014071">
    <property type="component" value="Unassembled WGS sequence"/>
</dbReference>
<feature type="compositionally biased region" description="Low complexity" evidence="1">
    <location>
        <begin position="1164"/>
        <end position="1182"/>
    </location>
</feature>
<accession>R9P746</accession>
<keyword evidence="3" id="KW-1185">Reference proteome</keyword>
<evidence type="ECO:0000313" key="3">
    <source>
        <dbReference type="Proteomes" id="UP000014071"/>
    </source>
</evidence>
<feature type="region of interest" description="Disordered" evidence="1">
    <location>
        <begin position="1164"/>
        <end position="1187"/>
    </location>
</feature>
<gene>
    <name evidence="2" type="ORF">PHSY_004749</name>
</gene>
<evidence type="ECO:0000313" key="2">
    <source>
        <dbReference type="EMBL" id="GAC97164.1"/>
    </source>
</evidence>
<sequence>MIGFRCLGPGGSAARASTARIRSTADAAQRIAPFAECSYRLWRPPSQEQASAAAPPPQCSRCFSTVAPVNRAHTGSPHVSISVDQHGIESIFHDPPSARPKAKRLRPVSALPSDSATSDVDAKAQQSHPPLSHAASRPNLHLKDAPVHVPARLPPTPPPDHPVSTRTKYLAARPYSTLSSQLLLDYLTTSDSDIYERVKSQLPSGFRRIDAYLLLRERDPQRLSALSFRDIRYLVSKVGYDNLGGVLVLLLEDIIGTGPSTPGAKPGYFQIRPGTEERYKLLREILVRSNRSNLNDFLLHDGAALNVFMLMLDDLVQLRQSAKGEDANPSLSLPSSITEETSLHIPTNFPVGETRRLIKLAIHLHRPELAPIINALRTHLEAHTPDFPSAREGSQLIAYYLQPNVRDFAAALDVVRALRDTNALPQEVVDDAVQDGKTYLASLEGTFASLPDETQSRPSEEELQQICMDVTLRIIAMKSLMAHRPKGGVQYRKAFESLVASFRLDLIDTYQGSGRHDLGSLLNVPMRSIRAVFLHLVGYNEASCLTEALFVLQRTDQRLVALLPNTDLQAFCDAAKTTNSSSLITESFAYFVKAKTSSASTLGLPPDAKHFLARDGFMVDADTFLGIMRSLISNGQKVTIAALIRALHVLPMNDASVAQLNLRFSAGQRSRLIALLASAGLVDEAFLLFQYWSYRRYEAGSELSPSAFKAVSLRDAFIRVDDPLIERQIRLMHDVDRQVATSAECLVALVRSICRHPSAMIPRRASAASSHEDALHVAQTLPDQLEKARFVINVFKEACTSVDWTHYRLNALAQACFVAKDVVGAFDAFAKFSFLREIPDHVDIDVLMGGLVELDADKTVDLFIRHCTAPLTLPEKERAGKGHAQEHSGDGMNKSPTLAPMRPTPRLTSTLISRALAQNRMDLVDRLYRFSESIGIASRLGYESSTRSLFSDDLPPGKVRGLVHRMVEAGSIPQGVLLENLARRLVRRAVPPSLDVTNHRGLGRKGHGTTGKVMIPPAKDRLLLFQSACYLMRVSARQQDAVNLFTVSEALDAVLRESQRSGGLTAVLPNTSNGDMASKAILPPARSNRQRSKEERRLQWIAAIDSIVHLLRWTKFFDKGDDMRLGMPLWKSSGVGNGQLVSSEIDDLLDLGFVGSRNQRSRAQTTAAAAATMPMSAESASTEVADGTDKDIDASETVDTDGVIQRFAQRSPNVLPADLFCRLTETYLALGDVSGAAEVASWMRDEAKIDLGRLGEDTAHFVSRIKAAVLECGHKQSAAEGGITHDSKGTEGSRILRMLAGQQNTERTKRWWSP</sequence>
<dbReference type="OrthoDB" id="2548707at2759"/>
<feature type="region of interest" description="Disordered" evidence="1">
    <location>
        <begin position="90"/>
        <end position="138"/>
    </location>
</feature>
<proteinExistence type="predicted"/>
<dbReference type="STRING" id="1305764.R9P746"/>
<name>R9P746_PSEHS</name>
<evidence type="ECO:0000256" key="1">
    <source>
        <dbReference type="SAM" id="MobiDB-lite"/>
    </source>
</evidence>
<feature type="region of interest" description="Disordered" evidence="1">
    <location>
        <begin position="875"/>
        <end position="902"/>
    </location>
</feature>
<dbReference type="eggNOG" id="ENOG502R21T">
    <property type="taxonomic scope" value="Eukaryota"/>
</dbReference>
<feature type="compositionally biased region" description="Basic and acidic residues" evidence="1">
    <location>
        <begin position="875"/>
        <end position="889"/>
    </location>
</feature>
<dbReference type="HOGENOM" id="CLU_254796_0_0_1"/>